<keyword evidence="2" id="KW-0805">Transcription regulation</keyword>
<feature type="coiled-coil region" evidence="6">
    <location>
        <begin position="87"/>
        <end position="149"/>
    </location>
</feature>
<dbReference type="STRING" id="218851.A0A2G5DPI5"/>
<dbReference type="PRINTS" id="PR00404">
    <property type="entry name" value="MADSDOMAIN"/>
</dbReference>
<dbReference type="GO" id="GO:0045944">
    <property type="term" value="P:positive regulation of transcription by RNA polymerase II"/>
    <property type="evidence" value="ECO:0007669"/>
    <property type="project" value="InterPro"/>
</dbReference>
<dbReference type="SUPFAM" id="SSF55455">
    <property type="entry name" value="SRF-like"/>
    <property type="match status" value="1"/>
</dbReference>
<dbReference type="GO" id="GO:0000981">
    <property type="term" value="F:DNA-binding transcription factor activity, RNA polymerase II-specific"/>
    <property type="evidence" value="ECO:0007669"/>
    <property type="project" value="InterPro"/>
</dbReference>
<keyword evidence="5" id="KW-0539">Nucleus</keyword>
<dbReference type="SMART" id="SM00432">
    <property type="entry name" value="MADS"/>
    <property type="match status" value="1"/>
</dbReference>
<reference evidence="8 9" key="1">
    <citation type="submission" date="2017-09" db="EMBL/GenBank/DDBJ databases">
        <title>WGS assembly of Aquilegia coerulea Goldsmith.</title>
        <authorList>
            <person name="Hodges S."/>
            <person name="Kramer E."/>
            <person name="Nordborg M."/>
            <person name="Tomkins J."/>
            <person name="Borevitz J."/>
            <person name="Derieg N."/>
            <person name="Yan J."/>
            <person name="Mihaltcheva S."/>
            <person name="Hayes R.D."/>
            <person name="Rokhsar D."/>
        </authorList>
    </citation>
    <scope>NUCLEOTIDE SEQUENCE [LARGE SCALE GENOMIC DNA]</scope>
    <source>
        <strain evidence="9">cv. Goldsmith</strain>
    </source>
</reference>
<dbReference type="EMBL" id="KZ305034">
    <property type="protein sequence ID" value="PIA45147.1"/>
    <property type="molecule type" value="Genomic_DNA"/>
</dbReference>
<keyword evidence="9" id="KW-1185">Reference proteome</keyword>
<dbReference type="InterPro" id="IPR036879">
    <property type="entry name" value="TF_MADSbox_sf"/>
</dbReference>
<keyword evidence="3" id="KW-0238">DNA-binding</keyword>
<comment type="subcellular location">
    <subcellularLocation>
        <location evidence="1">Nucleus</location>
    </subcellularLocation>
</comment>
<dbReference type="InterPro" id="IPR033897">
    <property type="entry name" value="SRF-like_MADS-box"/>
</dbReference>
<name>A0A2G5DPI5_AQUCA</name>
<gene>
    <name evidence="8" type="ORF">AQUCO_01700589v1</name>
</gene>
<organism evidence="8 9">
    <name type="scientific">Aquilegia coerulea</name>
    <name type="common">Rocky mountain columbine</name>
    <dbReference type="NCBI Taxonomy" id="218851"/>
    <lineage>
        <taxon>Eukaryota</taxon>
        <taxon>Viridiplantae</taxon>
        <taxon>Streptophyta</taxon>
        <taxon>Embryophyta</taxon>
        <taxon>Tracheophyta</taxon>
        <taxon>Spermatophyta</taxon>
        <taxon>Magnoliopsida</taxon>
        <taxon>Ranunculales</taxon>
        <taxon>Ranunculaceae</taxon>
        <taxon>Thalictroideae</taxon>
        <taxon>Aquilegia</taxon>
    </lineage>
</organism>
<feature type="domain" description="MADS-box" evidence="7">
    <location>
        <begin position="1"/>
        <end position="46"/>
    </location>
</feature>
<dbReference type="PANTHER" id="PTHR11945">
    <property type="entry name" value="MADS BOX PROTEIN"/>
    <property type="match status" value="1"/>
</dbReference>
<dbReference type="Pfam" id="PF00319">
    <property type="entry name" value="SRF-TF"/>
    <property type="match status" value="1"/>
</dbReference>
<dbReference type="AlphaFoldDB" id="A0A2G5DPI5"/>
<accession>A0A2G5DPI5</accession>
<dbReference type="GO" id="GO:0005634">
    <property type="term" value="C:nucleus"/>
    <property type="evidence" value="ECO:0007669"/>
    <property type="project" value="UniProtKB-SubCell"/>
</dbReference>
<dbReference type="CDD" id="cd00266">
    <property type="entry name" value="MADS_SRF_like"/>
    <property type="match status" value="1"/>
</dbReference>
<dbReference type="OrthoDB" id="601557at2759"/>
<evidence type="ECO:0000256" key="4">
    <source>
        <dbReference type="ARBA" id="ARBA00023163"/>
    </source>
</evidence>
<dbReference type="Proteomes" id="UP000230069">
    <property type="component" value="Unassembled WGS sequence"/>
</dbReference>
<proteinExistence type="predicted"/>
<dbReference type="Gene3D" id="3.40.1810.10">
    <property type="entry name" value="Transcription factor, MADS-box"/>
    <property type="match status" value="1"/>
</dbReference>
<dbReference type="InParanoid" id="A0A2G5DPI5"/>
<evidence type="ECO:0000256" key="5">
    <source>
        <dbReference type="ARBA" id="ARBA00023242"/>
    </source>
</evidence>
<evidence type="ECO:0000256" key="1">
    <source>
        <dbReference type="ARBA" id="ARBA00004123"/>
    </source>
</evidence>
<evidence type="ECO:0000256" key="6">
    <source>
        <dbReference type="SAM" id="Coils"/>
    </source>
</evidence>
<keyword evidence="6" id="KW-0175">Coiled coil</keyword>
<evidence type="ECO:0000256" key="2">
    <source>
        <dbReference type="ARBA" id="ARBA00023015"/>
    </source>
</evidence>
<protein>
    <recommendedName>
        <fullName evidence="7">MADS-box domain-containing protein</fullName>
    </recommendedName>
</protein>
<evidence type="ECO:0000313" key="9">
    <source>
        <dbReference type="Proteomes" id="UP000230069"/>
    </source>
</evidence>
<evidence type="ECO:0000259" key="7">
    <source>
        <dbReference type="PROSITE" id="PS50066"/>
    </source>
</evidence>
<dbReference type="PROSITE" id="PS50066">
    <property type="entry name" value="MADS_BOX_2"/>
    <property type="match status" value="1"/>
</dbReference>
<keyword evidence="4" id="KW-0804">Transcription</keyword>
<dbReference type="InterPro" id="IPR002100">
    <property type="entry name" value="TF_MADSbox"/>
</dbReference>
<evidence type="ECO:0000313" key="8">
    <source>
        <dbReference type="EMBL" id="PIA45147.1"/>
    </source>
</evidence>
<dbReference type="GO" id="GO:0046983">
    <property type="term" value="F:protein dimerization activity"/>
    <property type="evidence" value="ECO:0007669"/>
    <property type="project" value="InterPro"/>
</dbReference>
<sequence length="311" mass="35951">MGRAKLNLQLIRDPRVRNSTFVKRNKGLKKKVHELSTLCGVDACMISYDTWPETPANRHKVLQIIDHYQQHCKDGLWKRNFSLGDFYKVQKKKVDDEIAKIQNKNNEVEHLVWSHHINDLSVDQLNQLLVTLDSKLERINCRMEAIKEKQSYTGGLQMPEYTYNPPLNQIPYSVPNTYHGNGWNNDLAMKMETRPIAYEKPLNYHMIPMDYSTNLPVICDQDSMMNTMMSLNGYNGDRINMVPMDNLLYPESNPPCSDNGVLYSNEKSSFMNERSSASTNMQPMPWSNFYYMMPGSSDQKPLNAGYTDEGN</sequence>
<dbReference type="PANTHER" id="PTHR11945:SF176">
    <property type="entry name" value="MADS-BOX TRANSCRIPTION FACTOR FAMILY PROTEIN"/>
    <property type="match status" value="1"/>
</dbReference>
<evidence type="ECO:0000256" key="3">
    <source>
        <dbReference type="ARBA" id="ARBA00023125"/>
    </source>
</evidence>
<dbReference type="GO" id="GO:0000978">
    <property type="term" value="F:RNA polymerase II cis-regulatory region sequence-specific DNA binding"/>
    <property type="evidence" value="ECO:0007669"/>
    <property type="project" value="TreeGrafter"/>
</dbReference>